<dbReference type="InterPro" id="IPR051704">
    <property type="entry name" value="FAD_aromatic-hydroxylase"/>
</dbReference>
<dbReference type="Gene3D" id="3.50.50.60">
    <property type="entry name" value="FAD/NAD(P)-binding domain"/>
    <property type="match status" value="1"/>
</dbReference>
<dbReference type="RefSeq" id="WP_188340984.1">
    <property type="nucleotide sequence ID" value="NZ_CP061281.1"/>
</dbReference>
<organism evidence="2 3">
    <name type="scientific">Streptomyces xanthii</name>
    <dbReference type="NCBI Taxonomy" id="2768069"/>
    <lineage>
        <taxon>Bacteria</taxon>
        <taxon>Bacillati</taxon>
        <taxon>Actinomycetota</taxon>
        <taxon>Actinomycetes</taxon>
        <taxon>Kitasatosporales</taxon>
        <taxon>Streptomycetaceae</taxon>
        <taxon>Streptomyces</taxon>
    </lineage>
</organism>
<evidence type="ECO:0000259" key="1">
    <source>
        <dbReference type="Pfam" id="PF01494"/>
    </source>
</evidence>
<name>A0A7H1BHW8_9ACTN</name>
<dbReference type="PRINTS" id="PR00420">
    <property type="entry name" value="RNGMNOXGNASE"/>
</dbReference>
<dbReference type="GO" id="GO:0071949">
    <property type="term" value="F:FAD binding"/>
    <property type="evidence" value="ECO:0007669"/>
    <property type="project" value="InterPro"/>
</dbReference>
<dbReference type="AlphaFoldDB" id="A0A7H1BHW8"/>
<dbReference type="GO" id="GO:0004497">
    <property type="term" value="F:monooxygenase activity"/>
    <property type="evidence" value="ECO:0007669"/>
    <property type="project" value="UniProtKB-KW"/>
</dbReference>
<accession>A0A7H1BHW8</accession>
<feature type="domain" description="FAD-binding" evidence="1">
    <location>
        <begin position="4"/>
        <end position="317"/>
    </location>
</feature>
<evidence type="ECO:0000313" key="2">
    <source>
        <dbReference type="EMBL" id="QNS08323.1"/>
    </source>
</evidence>
<dbReference type="Proteomes" id="UP000516428">
    <property type="component" value="Chromosome"/>
</dbReference>
<dbReference type="PANTHER" id="PTHR46865:SF2">
    <property type="entry name" value="MONOOXYGENASE"/>
    <property type="match status" value="1"/>
</dbReference>
<sequence>MTNTTVLISGAGVAGAALGHFLHRDGYDVTVVERAPGLRGSGYAVDFRGAAFDVLDELGILDEIRGHDTAMRGTTLVDVDGAEIGQLPAETFSGDLEVPKPELTKILHRLTESELAYIFDDSITTLTQHDTGVAVEFEHGAPRVFDLVIGADGLFSKVRRLAFGPHERALRHLGMSGAGFTADNILGLDHSGVLQTGVGTAVYAFSAADADRMSVSLSFATDAPALDRRPRSEQEQALKDAFAGAGWVAPQLLKAMSAADDFYFSSSSQVHLDAWSTGRVALVGDAGYCAAPTAGMGTSQALIGARALARALAAADGDHTAAFTAYEAKLRPYVTDNQVKGQEGAAAFGGRGQ</sequence>
<dbReference type="Gene3D" id="3.30.9.10">
    <property type="entry name" value="D-Amino Acid Oxidase, subunit A, domain 2"/>
    <property type="match status" value="1"/>
</dbReference>
<evidence type="ECO:0000313" key="3">
    <source>
        <dbReference type="Proteomes" id="UP000516428"/>
    </source>
</evidence>
<protein>
    <submittedName>
        <fullName evidence="2">FAD-dependent monooxygenase</fullName>
    </submittedName>
</protein>
<dbReference type="KEGG" id="sxn:IAG42_35145"/>
<gene>
    <name evidence="2" type="ORF">IAG42_35145</name>
</gene>
<dbReference type="Pfam" id="PF01494">
    <property type="entry name" value="FAD_binding_3"/>
    <property type="match status" value="1"/>
</dbReference>
<dbReference type="SUPFAM" id="SSF51905">
    <property type="entry name" value="FAD/NAD(P)-binding domain"/>
    <property type="match status" value="1"/>
</dbReference>
<reference evidence="2 3" key="1">
    <citation type="submission" date="2020-09" db="EMBL/GenBank/DDBJ databases">
        <title>A novel species.</title>
        <authorList>
            <person name="Gao J."/>
        </authorList>
    </citation>
    <scope>NUCLEOTIDE SEQUENCE [LARGE SCALE GENOMIC DNA]</scope>
    <source>
        <strain evidence="2 3">CRXT-Y-14</strain>
    </source>
</reference>
<dbReference type="InterPro" id="IPR002938">
    <property type="entry name" value="FAD-bd"/>
</dbReference>
<keyword evidence="3" id="KW-1185">Reference proteome</keyword>
<dbReference type="EMBL" id="CP061281">
    <property type="protein sequence ID" value="QNS08323.1"/>
    <property type="molecule type" value="Genomic_DNA"/>
</dbReference>
<dbReference type="InterPro" id="IPR036188">
    <property type="entry name" value="FAD/NAD-bd_sf"/>
</dbReference>
<dbReference type="PANTHER" id="PTHR46865">
    <property type="entry name" value="OXIDOREDUCTASE-RELATED"/>
    <property type="match status" value="1"/>
</dbReference>
<proteinExistence type="predicted"/>
<keyword evidence="2" id="KW-0560">Oxidoreductase</keyword>
<keyword evidence="2" id="KW-0503">Monooxygenase</keyword>